<keyword evidence="4" id="KW-0472">Membrane</keyword>
<feature type="transmembrane region" description="Helical" evidence="4">
    <location>
        <begin position="72"/>
        <end position="93"/>
    </location>
</feature>
<dbReference type="GO" id="GO:0005886">
    <property type="term" value="C:plasma membrane"/>
    <property type="evidence" value="ECO:0007669"/>
    <property type="project" value="UniProtKB-SubCell"/>
</dbReference>
<proteinExistence type="inferred from homology"/>
<dbReference type="AlphaFoldDB" id="A0A2K9MJ73"/>
<keyword evidence="3" id="KW-0813">Transport</keyword>
<dbReference type="GO" id="GO:0015920">
    <property type="term" value="P:lipopolysaccharide transport"/>
    <property type="evidence" value="ECO:0007669"/>
    <property type="project" value="TreeGrafter"/>
</dbReference>
<dbReference type="PANTHER" id="PTHR30413:SF8">
    <property type="entry name" value="TRANSPORT PERMEASE PROTEIN"/>
    <property type="match status" value="1"/>
</dbReference>
<keyword evidence="6" id="KW-1185">Reference proteome</keyword>
<reference evidence="6" key="1">
    <citation type="submission" date="2017-12" db="EMBL/GenBank/DDBJ databases">
        <title>Genomic analysis of Paracoccus sp. CBA4604.</title>
        <authorList>
            <person name="Roh S.W."/>
            <person name="Kim J.Y."/>
            <person name="Kim J.S."/>
        </authorList>
    </citation>
    <scope>NUCLEOTIDE SEQUENCE [LARGE SCALE GENOMIC DNA]</scope>
    <source>
        <strain evidence="6">CBA4604</strain>
    </source>
</reference>
<gene>
    <name evidence="5" type="ORF">CYR75_11215</name>
</gene>
<feature type="transmembrane region" description="Helical" evidence="4">
    <location>
        <begin position="194"/>
        <end position="213"/>
    </location>
</feature>
<keyword evidence="4" id="KW-0812">Transmembrane</keyword>
<comment type="subcellular location">
    <subcellularLocation>
        <location evidence="1">Cell inner membrane</location>
        <topology evidence="1">Multi-pass membrane protein</topology>
    </subcellularLocation>
</comment>
<feature type="transmembrane region" description="Helical" evidence="4">
    <location>
        <begin position="113"/>
        <end position="141"/>
    </location>
</feature>
<feature type="transmembrane region" description="Helical" evidence="4">
    <location>
        <begin position="240"/>
        <end position="260"/>
    </location>
</feature>
<evidence type="ECO:0000256" key="2">
    <source>
        <dbReference type="ARBA" id="ARBA00007783"/>
    </source>
</evidence>
<feature type="transmembrane region" description="Helical" evidence="4">
    <location>
        <begin position="37"/>
        <end position="60"/>
    </location>
</feature>
<evidence type="ECO:0000256" key="4">
    <source>
        <dbReference type="SAM" id="Phobius"/>
    </source>
</evidence>
<accession>A0A2K9MJ73</accession>
<comment type="similarity">
    <text evidence="2">Belongs to the ABC-2 integral membrane protein family.</text>
</comment>
<dbReference type="PANTHER" id="PTHR30413">
    <property type="entry name" value="INNER MEMBRANE TRANSPORT PERMEASE"/>
    <property type="match status" value="1"/>
</dbReference>
<evidence type="ECO:0000256" key="3">
    <source>
        <dbReference type="ARBA" id="ARBA00022448"/>
    </source>
</evidence>
<organism evidence="5 6">
    <name type="scientific">Paracoccus jeotgali</name>
    <dbReference type="NCBI Taxonomy" id="2065379"/>
    <lineage>
        <taxon>Bacteria</taxon>
        <taxon>Pseudomonadati</taxon>
        <taxon>Pseudomonadota</taxon>
        <taxon>Alphaproteobacteria</taxon>
        <taxon>Rhodobacterales</taxon>
        <taxon>Paracoccaceae</taxon>
        <taxon>Paracoccus</taxon>
    </lineage>
</organism>
<protein>
    <submittedName>
        <fullName evidence="5">ABC transporter</fullName>
    </submittedName>
</protein>
<dbReference type="Proteomes" id="UP000234882">
    <property type="component" value="Chromosome"/>
</dbReference>
<evidence type="ECO:0000313" key="6">
    <source>
        <dbReference type="Proteomes" id="UP000234882"/>
    </source>
</evidence>
<keyword evidence="4" id="KW-1133">Transmembrane helix</keyword>
<feature type="transmembrane region" description="Helical" evidence="4">
    <location>
        <begin position="153"/>
        <end position="173"/>
    </location>
</feature>
<dbReference type="EMBL" id="CP025583">
    <property type="protein sequence ID" value="AUM75673.1"/>
    <property type="molecule type" value="Genomic_DNA"/>
</dbReference>
<dbReference type="OrthoDB" id="7835223at2"/>
<evidence type="ECO:0000256" key="1">
    <source>
        <dbReference type="ARBA" id="ARBA00004429"/>
    </source>
</evidence>
<dbReference type="KEGG" id="paru:CYR75_11215"/>
<name>A0A2K9MJ73_9RHOB</name>
<evidence type="ECO:0000313" key="5">
    <source>
        <dbReference type="EMBL" id="AUM75673.1"/>
    </source>
</evidence>
<sequence>MFQQRRTDNLFQAAATTVALIYHMTVYKLRKGERSPIASLLMTMMRSIVMVGVFMVLYLVLGVRRSPLGGNFIVYIMTGIFMFMTHLQAVGAVMGAEGPTSALMKHTPMNPAIAIAASALAALYQQVIASIVLLLLVHTFIEPVVIDRPYACLGMLILAWFSGCCVGIVFRALRPWSPRAIGIISQLYRRMNMFTSGKMFVANTLPGFMLQMFDWNPLFHIIDQTRGYAFLNYSPHNSNLMYPIYVSLALAMIGLMGDFVTRNKVSLSWSAGR</sequence>